<keyword evidence="2" id="KW-1185">Reference proteome</keyword>
<proteinExistence type="predicted"/>
<evidence type="ECO:0000313" key="2">
    <source>
        <dbReference type="Proteomes" id="UP000492821"/>
    </source>
</evidence>
<evidence type="ECO:0000313" key="3">
    <source>
        <dbReference type="WBParaSite" id="Pan_g6349.t1"/>
    </source>
</evidence>
<accession>A0A7E4W5K1</accession>
<dbReference type="Proteomes" id="UP000492821">
    <property type="component" value="Unassembled WGS sequence"/>
</dbReference>
<reference evidence="2" key="1">
    <citation type="journal article" date="2013" name="Genetics">
        <title>The draft genome and transcriptome of Panagrellus redivivus are shaped by the harsh demands of a free-living lifestyle.</title>
        <authorList>
            <person name="Srinivasan J."/>
            <person name="Dillman A.R."/>
            <person name="Macchietto M.G."/>
            <person name="Heikkinen L."/>
            <person name="Lakso M."/>
            <person name="Fracchia K.M."/>
            <person name="Antoshechkin I."/>
            <person name="Mortazavi A."/>
            <person name="Wong G."/>
            <person name="Sternberg P.W."/>
        </authorList>
    </citation>
    <scope>NUCLEOTIDE SEQUENCE [LARGE SCALE GENOMIC DNA]</scope>
    <source>
        <strain evidence="2">MT8872</strain>
    </source>
</reference>
<dbReference type="AlphaFoldDB" id="A0A7E4W5K1"/>
<feature type="chain" id="PRO_5028947878" evidence="1">
    <location>
        <begin position="24"/>
        <end position="181"/>
    </location>
</feature>
<reference evidence="3" key="2">
    <citation type="submission" date="2020-10" db="UniProtKB">
        <authorList>
            <consortium name="WormBaseParasite"/>
        </authorList>
    </citation>
    <scope>IDENTIFICATION</scope>
</reference>
<dbReference type="WBParaSite" id="Pan_g6349.t1">
    <property type="protein sequence ID" value="Pan_g6349.t1"/>
    <property type="gene ID" value="Pan_g6349"/>
</dbReference>
<evidence type="ECO:0000256" key="1">
    <source>
        <dbReference type="SAM" id="SignalP"/>
    </source>
</evidence>
<name>A0A7E4W5K1_PANRE</name>
<sequence length="181" mass="19925">MHCAEMLMALSAVALAILATDNAKEVEGGVQILKAGPIQLIIPDILSFTLKDSRQCQGIFRICYVSEPTKSRDEMRSIYDNVGSDCLPTTCTLWMEPEIAAFGLAWEMHDDTFYGLFVDHKKTLCPRYIVDGISNFTVMDVPTCPVIVDGAKLPKKANNSKSNKNASLKWIIPICVGLALL</sequence>
<organism evidence="2 3">
    <name type="scientific">Panagrellus redivivus</name>
    <name type="common">Microworm</name>
    <dbReference type="NCBI Taxonomy" id="6233"/>
    <lineage>
        <taxon>Eukaryota</taxon>
        <taxon>Metazoa</taxon>
        <taxon>Ecdysozoa</taxon>
        <taxon>Nematoda</taxon>
        <taxon>Chromadorea</taxon>
        <taxon>Rhabditida</taxon>
        <taxon>Tylenchina</taxon>
        <taxon>Panagrolaimomorpha</taxon>
        <taxon>Panagrolaimoidea</taxon>
        <taxon>Panagrolaimidae</taxon>
        <taxon>Panagrellus</taxon>
    </lineage>
</organism>
<keyword evidence="1" id="KW-0732">Signal</keyword>
<protein>
    <submittedName>
        <fullName evidence="3">Secreted protein</fullName>
    </submittedName>
</protein>
<feature type="signal peptide" evidence="1">
    <location>
        <begin position="1"/>
        <end position="23"/>
    </location>
</feature>